<feature type="domain" description="PABS" evidence="7">
    <location>
        <begin position="1"/>
        <end position="236"/>
    </location>
</feature>
<evidence type="ECO:0000256" key="1">
    <source>
        <dbReference type="ARBA" id="ARBA00007867"/>
    </source>
</evidence>
<comment type="caution">
    <text evidence="8">The sequence shown here is derived from an EMBL/GenBank/DDBJ whole genome shotgun (WGS) entry which is preliminary data.</text>
</comment>
<dbReference type="InterPro" id="IPR037163">
    <property type="entry name" value="Spermidine_synt_N_sf"/>
</dbReference>
<gene>
    <name evidence="5 8" type="primary">speE</name>
    <name evidence="8" type="ORF">FVF58_29930</name>
</gene>
<dbReference type="AlphaFoldDB" id="A0A5B0GNN7"/>
<dbReference type="CDD" id="cd02440">
    <property type="entry name" value="AdoMet_MTases"/>
    <property type="match status" value="1"/>
</dbReference>
<dbReference type="GO" id="GO:0010487">
    <property type="term" value="F:thermospermine synthase activity"/>
    <property type="evidence" value="ECO:0007669"/>
    <property type="project" value="UniProtKB-ARBA"/>
</dbReference>
<dbReference type="Gene3D" id="3.40.50.150">
    <property type="entry name" value="Vaccinia Virus protein VP39"/>
    <property type="match status" value="1"/>
</dbReference>
<dbReference type="PANTHER" id="PTHR43317">
    <property type="entry name" value="THERMOSPERMINE SYNTHASE ACAULIS5"/>
    <property type="match status" value="1"/>
</dbReference>
<dbReference type="InterPro" id="IPR001045">
    <property type="entry name" value="Spermi_synthase"/>
</dbReference>
<feature type="binding site" evidence="5">
    <location>
        <position position="86"/>
    </location>
    <ligand>
        <name>spermidine</name>
        <dbReference type="ChEBI" id="CHEBI:57834"/>
    </ligand>
</feature>
<dbReference type="InterPro" id="IPR030374">
    <property type="entry name" value="PABS"/>
</dbReference>
<dbReference type="InterPro" id="IPR029063">
    <property type="entry name" value="SAM-dependent_MTases_sf"/>
</dbReference>
<evidence type="ECO:0000256" key="2">
    <source>
        <dbReference type="ARBA" id="ARBA00022679"/>
    </source>
</evidence>
<comment type="similarity">
    <text evidence="1 5">Belongs to the spermidine/spermine synthase family.</text>
</comment>
<accession>A0A5B0GNN7</accession>
<dbReference type="HAMAP" id="MF_00198">
    <property type="entry name" value="Spermidine_synth"/>
    <property type="match status" value="1"/>
</dbReference>
<evidence type="ECO:0000256" key="5">
    <source>
        <dbReference type="HAMAP-Rule" id="MF_00198"/>
    </source>
</evidence>
<feature type="binding site" evidence="5">
    <location>
        <begin position="138"/>
        <end position="139"/>
    </location>
    <ligand>
        <name>S-methyl-5'-thioadenosine</name>
        <dbReference type="ChEBI" id="CHEBI:17509"/>
    </ligand>
</feature>
<dbReference type="SUPFAM" id="SSF53335">
    <property type="entry name" value="S-adenosyl-L-methionine-dependent methyltransferases"/>
    <property type="match status" value="1"/>
</dbReference>
<comment type="function">
    <text evidence="5">Catalyzes the irreversible transfer of a propylamine group from the amino donor S-adenosylmethioninamine (decarboxy-AdoMet) to putrescine (1,4-diaminobutane) to yield spermidine.</text>
</comment>
<feature type="active site" description="Proton acceptor" evidence="5 6">
    <location>
        <position position="157"/>
    </location>
</feature>
<comment type="catalytic activity">
    <reaction evidence="5">
        <text>S-adenosyl 3-(methylsulfanyl)propylamine + putrescine = S-methyl-5'-thioadenosine + spermidine + H(+)</text>
        <dbReference type="Rhea" id="RHEA:12721"/>
        <dbReference type="ChEBI" id="CHEBI:15378"/>
        <dbReference type="ChEBI" id="CHEBI:17509"/>
        <dbReference type="ChEBI" id="CHEBI:57443"/>
        <dbReference type="ChEBI" id="CHEBI:57834"/>
        <dbReference type="ChEBI" id="CHEBI:326268"/>
        <dbReference type="EC" id="2.5.1.16"/>
    </reaction>
</comment>
<proteinExistence type="inferred from homology"/>
<organism evidence="8 9">
    <name type="scientific">Paraburkholderia panacisoli</name>
    <dbReference type="NCBI Taxonomy" id="2603818"/>
    <lineage>
        <taxon>Bacteria</taxon>
        <taxon>Pseudomonadati</taxon>
        <taxon>Pseudomonadota</taxon>
        <taxon>Betaproteobacteria</taxon>
        <taxon>Burkholderiales</taxon>
        <taxon>Burkholderiaceae</taxon>
        <taxon>Paraburkholderia</taxon>
    </lineage>
</organism>
<dbReference type="GO" id="GO:0008295">
    <property type="term" value="P:spermidine biosynthetic process"/>
    <property type="evidence" value="ECO:0007669"/>
    <property type="project" value="UniProtKB-UniRule"/>
</dbReference>
<feature type="binding site" evidence="5">
    <location>
        <position position="164"/>
    </location>
    <ligand>
        <name>S-methyl-5'-thioadenosine</name>
        <dbReference type="ChEBI" id="CHEBI:17509"/>
    </ligand>
</feature>
<reference evidence="8 9" key="1">
    <citation type="submission" date="2019-08" db="EMBL/GenBank/DDBJ databases">
        <title>Paraburkholderia sp. DCY113.</title>
        <authorList>
            <person name="Kang J."/>
        </authorList>
    </citation>
    <scope>NUCLEOTIDE SEQUENCE [LARGE SCALE GENOMIC DNA]</scope>
    <source>
        <strain evidence="8 9">DCY113</strain>
    </source>
</reference>
<name>A0A5B0GNN7_9BURK</name>
<evidence type="ECO:0000313" key="8">
    <source>
        <dbReference type="EMBL" id="KAA1005057.1"/>
    </source>
</evidence>
<dbReference type="PANTHER" id="PTHR43317:SF1">
    <property type="entry name" value="THERMOSPERMINE SYNTHASE ACAULIS5"/>
    <property type="match status" value="1"/>
</dbReference>
<dbReference type="EC" id="2.5.1.16" evidence="5"/>
<feature type="binding site" evidence="5">
    <location>
        <position position="62"/>
    </location>
    <ligand>
        <name>spermidine</name>
        <dbReference type="ChEBI" id="CHEBI:57834"/>
    </ligand>
</feature>
<comment type="pathway">
    <text evidence="5">Amine and polyamine biosynthesis; spermidine biosynthesis; spermidine from putrescine: step 1/1.</text>
</comment>
<dbReference type="EMBL" id="VTUZ01000024">
    <property type="protein sequence ID" value="KAA1005057.1"/>
    <property type="molecule type" value="Genomic_DNA"/>
</dbReference>
<comment type="subunit">
    <text evidence="5">Homodimer or homotetramer.</text>
</comment>
<evidence type="ECO:0000256" key="3">
    <source>
        <dbReference type="ARBA" id="ARBA00023066"/>
    </source>
</evidence>
<dbReference type="Gene3D" id="2.30.140.10">
    <property type="entry name" value="Spermidine synthase, tetramerisation domain"/>
    <property type="match status" value="1"/>
</dbReference>
<dbReference type="RefSeq" id="WP_149673386.1">
    <property type="nucleotide sequence ID" value="NZ_VTUZ01000024.1"/>
</dbReference>
<protein>
    <recommendedName>
        <fullName evidence="5">Polyamine aminopropyltransferase</fullName>
    </recommendedName>
    <alternativeName>
        <fullName evidence="5">Putrescine aminopropyltransferase</fullName>
        <shortName evidence="5">PAPT</shortName>
    </alternativeName>
    <alternativeName>
        <fullName evidence="5">Spermidine synthase</fullName>
        <shortName evidence="5">SPDS</shortName>
        <shortName evidence="5">SPDSY</shortName>
        <ecNumber evidence="5">2.5.1.16</ecNumber>
    </alternativeName>
</protein>
<dbReference type="Pfam" id="PF01564">
    <property type="entry name" value="Spermine_synth"/>
    <property type="match status" value="1"/>
</dbReference>
<feature type="binding site" evidence="5">
    <location>
        <position position="31"/>
    </location>
    <ligand>
        <name>S-methyl-5'-thioadenosine</name>
        <dbReference type="ChEBI" id="CHEBI:17509"/>
    </ligand>
</feature>
<keyword evidence="4 5" id="KW-0620">Polyamine biosynthesis</keyword>
<sequence>MNAPLLFHPNSDAVYGFAQARLLARVDSPYQRIEVWDTPQLGRLFTLDGRPMTSTGDEFIYHECMVHPTALAHPSPRAALVLGGGDGGAARQLLRHPGIERIVVAELDAQVVRLTREYLPEVHGGAFDDPRVELVIDDAAHYVAATAPAQFDLVVFDLTPPDSPAAGLYTRAFYEQLKRVMSTPAALSVHLGSPYFHARRVAGLLDDLRAAFTRVRTVNTFVPLYGSLWMMATASDALDPAALTLDTLTERLAARRIDSLKHYDPAMHAGLFSASRSVRDKLSQFLKPSS</sequence>
<keyword evidence="2 5" id="KW-0808">Transferase</keyword>
<dbReference type="Proteomes" id="UP000325273">
    <property type="component" value="Unassembled WGS sequence"/>
</dbReference>
<evidence type="ECO:0000313" key="9">
    <source>
        <dbReference type="Proteomes" id="UP000325273"/>
    </source>
</evidence>
<comment type="caution">
    <text evidence="5">Lacks conserved residue(s) required for the propagation of feature annotation.</text>
</comment>
<evidence type="ECO:0000259" key="7">
    <source>
        <dbReference type="PROSITE" id="PS51006"/>
    </source>
</evidence>
<dbReference type="NCBIfam" id="NF002010">
    <property type="entry name" value="PRK00811.1"/>
    <property type="match status" value="1"/>
</dbReference>
<evidence type="ECO:0000256" key="4">
    <source>
        <dbReference type="ARBA" id="ARBA00023115"/>
    </source>
</evidence>
<dbReference type="GO" id="GO:0004766">
    <property type="term" value="F:spermidine synthase activity"/>
    <property type="evidence" value="ECO:0007669"/>
    <property type="project" value="UniProtKB-UniRule"/>
</dbReference>
<keyword evidence="3 5" id="KW-0745">Spermidine biosynthesis</keyword>
<dbReference type="UniPathway" id="UPA00248">
    <property type="reaction ID" value="UER00314"/>
</dbReference>
<keyword evidence="9" id="KW-1185">Reference proteome</keyword>
<feature type="binding site" evidence="5">
    <location>
        <position position="106"/>
    </location>
    <ligand>
        <name>S-methyl-5'-thioadenosine</name>
        <dbReference type="ChEBI" id="CHEBI:17509"/>
    </ligand>
</feature>
<evidence type="ECO:0000256" key="6">
    <source>
        <dbReference type="PROSITE-ProRule" id="PRU00354"/>
    </source>
</evidence>
<dbReference type="PROSITE" id="PS51006">
    <property type="entry name" value="PABS_2"/>
    <property type="match status" value="1"/>
</dbReference>